<organism evidence="1 2">
    <name type="scientific">Cetraspora pellucida</name>
    <dbReference type="NCBI Taxonomy" id="1433469"/>
    <lineage>
        <taxon>Eukaryota</taxon>
        <taxon>Fungi</taxon>
        <taxon>Fungi incertae sedis</taxon>
        <taxon>Mucoromycota</taxon>
        <taxon>Glomeromycotina</taxon>
        <taxon>Glomeromycetes</taxon>
        <taxon>Diversisporales</taxon>
        <taxon>Gigasporaceae</taxon>
        <taxon>Cetraspora</taxon>
    </lineage>
</organism>
<sequence>MTSAVPVAHSKHHGPPKPLNAPKPQNSSKPQNPPKPQNSPKPLHDNPNSNPPCTYDDCFNKHHNNDH</sequence>
<evidence type="ECO:0000313" key="1">
    <source>
        <dbReference type="EMBL" id="CAG8509767.1"/>
    </source>
</evidence>
<proteinExistence type="predicted"/>
<reference evidence="1" key="1">
    <citation type="submission" date="2021-06" db="EMBL/GenBank/DDBJ databases">
        <authorList>
            <person name="Kallberg Y."/>
            <person name="Tangrot J."/>
            <person name="Rosling A."/>
        </authorList>
    </citation>
    <scope>NUCLEOTIDE SEQUENCE</scope>
    <source>
        <strain evidence="1">28 12/20/2015</strain>
    </source>
</reference>
<accession>A0ACA9L7X9</accession>
<dbReference type="Proteomes" id="UP000789366">
    <property type="component" value="Unassembled WGS sequence"/>
</dbReference>
<comment type="caution">
    <text evidence="1">The sequence shown here is derived from an EMBL/GenBank/DDBJ whole genome shotgun (WGS) entry which is preliminary data.</text>
</comment>
<dbReference type="EMBL" id="CAJVPW010002602">
    <property type="protein sequence ID" value="CAG8509767.1"/>
    <property type="molecule type" value="Genomic_DNA"/>
</dbReference>
<evidence type="ECO:0000313" key="2">
    <source>
        <dbReference type="Proteomes" id="UP000789366"/>
    </source>
</evidence>
<keyword evidence="2" id="KW-1185">Reference proteome</keyword>
<protein>
    <submittedName>
        <fullName evidence="1">4804_t:CDS:1</fullName>
    </submittedName>
</protein>
<name>A0ACA9L7X9_9GLOM</name>
<gene>
    <name evidence="1" type="ORF">SPELUC_LOCUS3421</name>
</gene>